<dbReference type="PANTHER" id="PTHR11097">
    <property type="entry name" value="EXOSOME COMPLEX EXONUCLEASE RIBOSOMAL RNA PROCESSING PROTEIN"/>
    <property type="match status" value="1"/>
</dbReference>
<dbReference type="GO" id="GO:0071038">
    <property type="term" value="P:TRAMP-dependent tRNA surveillance pathway"/>
    <property type="evidence" value="ECO:0007669"/>
    <property type="project" value="TreeGrafter"/>
</dbReference>
<dbReference type="SUPFAM" id="SSF55666">
    <property type="entry name" value="Ribonuclease PH domain 2-like"/>
    <property type="match status" value="1"/>
</dbReference>
<dbReference type="InterPro" id="IPR020568">
    <property type="entry name" value="Ribosomal_Su5_D2-typ_SF"/>
</dbReference>
<evidence type="ECO:0000313" key="10">
    <source>
        <dbReference type="Proteomes" id="UP000308652"/>
    </source>
</evidence>
<dbReference type="Gene3D" id="3.30.230.70">
    <property type="entry name" value="GHMP Kinase, N-terminal domain"/>
    <property type="match status" value="1"/>
</dbReference>
<dbReference type="EMBL" id="ML213618">
    <property type="protein sequence ID" value="TFK35812.1"/>
    <property type="molecule type" value="Genomic_DNA"/>
</dbReference>
<dbReference type="InterPro" id="IPR027408">
    <property type="entry name" value="PNPase/RNase_PH_dom_sf"/>
</dbReference>
<comment type="subcellular location">
    <subcellularLocation>
        <location evidence="1">Cytoplasm</location>
    </subcellularLocation>
    <subcellularLocation>
        <location evidence="2">Nucleus</location>
        <location evidence="2">Nucleolus</location>
    </subcellularLocation>
</comment>
<dbReference type="GO" id="GO:0005840">
    <property type="term" value="C:ribosome"/>
    <property type="evidence" value="ECO:0007669"/>
    <property type="project" value="UniProtKB-KW"/>
</dbReference>
<keyword evidence="5" id="KW-0271">Exosome</keyword>
<accession>A0A5C3LSP9</accession>
<keyword evidence="4" id="KW-0963">Cytoplasm</keyword>
<dbReference type="GO" id="GO:0000176">
    <property type="term" value="C:nuclear exosome (RNase complex)"/>
    <property type="evidence" value="ECO:0007669"/>
    <property type="project" value="UniProtKB-ARBA"/>
</dbReference>
<dbReference type="InterPro" id="IPR050590">
    <property type="entry name" value="Exosome_comp_Rrp42_subfam"/>
</dbReference>
<dbReference type="GO" id="GO:0035925">
    <property type="term" value="F:mRNA 3'-UTR AU-rich region binding"/>
    <property type="evidence" value="ECO:0007669"/>
    <property type="project" value="TreeGrafter"/>
</dbReference>
<dbReference type="STRING" id="68775.A0A5C3LSP9"/>
<protein>
    <recommendedName>
        <fullName evidence="6">Ribosomal RNA-processing protein 42</fullName>
    </recommendedName>
</protein>
<feature type="region of interest" description="Disordered" evidence="7">
    <location>
        <begin position="191"/>
        <end position="212"/>
    </location>
</feature>
<keyword evidence="10" id="KW-1185">Reference proteome</keyword>
<dbReference type="GO" id="GO:0000177">
    <property type="term" value="C:cytoplasmic exosome (RNase complex)"/>
    <property type="evidence" value="ECO:0007669"/>
    <property type="project" value="TreeGrafter"/>
</dbReference>
<dbReference type="InterPro" id="IPR001247">
    <property type="entry name" value="ExoRNase_PH_dom1"/>
</dbReference>
<name>A0A5C3LSP9_9AGAR</name>
<evidence type="ECO:0000256" key="4">
    <source>
        <dbReference type="ARBA" id="ARBA00022490"/>
    </source>
</evidence>
<evidence type="ECO:0000259" key="8">
    <source>
        <dbReference type="Pfam" id="PF01138"/>
    </source>
</evidence>
<dbReference type="Pfam" id="PF01138">
    <property type="entry name" value="RNase_PH"/>
    <property type="match status" value="1"/>
</dbReference>
<evidence type="ECO:0000256" key="5">
    <source>
        <dbReference type="ARBA" id="ARBA00022835"/>
    </source>
</evidence>
<dbReference type="GO" id="GO:0071028">
    <property type="term" value="P:nuclear mRNA surveillance"/>
    <property type="evidence" value="ECO:0007669"/>
    <property type="project" value="TreeGrafter"/>
</dbReference>
<keyword evidence="9" id="KW-0687">Ribonucleoprotein</keyword>
<proteinExistence type="inferred from homology"/>
<dbReference type="GO" id="GO:0034473">
    <property type="term" value="P:U1 snRNA 3'-end processing"/>
    <property type="evidence" value="ECO:0007669"/>
    <property type="project" value="TreeGrafter"/>
</dbReference>
<dbReference type="GO" id="GO:0034476">
    <property type="term" value="P:U5 snRNA 3'-end processing"/>
    <property type="evidence" value="ECO:0007669"/>
    <property type="project" value="TreeGrafter"/>
</dbReference>
<dbReference type="GO" id="GO:0005730">
    <property type="term" value="C:nucleolus"/>
    <property type="evidence" value="ECO:0007669"/>
    <property type="project" value="UniProtKB-SubCell"/>
</dbReference>
<dbReference type="OrthoDB" id="272245at2759"/>
<dbReference type="GO" id="GO:0071035">
    <property type="term" value="P:nuclear polyadenylation-dependent rRNA catabolic process"/>
    <property type="evidence" value="ECO:0007669"/>
    <property type="project" value="TreeGrafter"/>
</dbReference>
<keyword evidence="9" id="KW-0689">Ribosomal protein</keyword>
<dbReference type="InterPro" id="IPR036345">
    <property type="entry name" value="ExoRNase_PH_dom2_sf"/>
</dbReference>
<dbReference type="SUPFAM" id="SSF54211">
    <property type="entry name" value="Ribosomal protein S5 domain 2-like"/>
    <property type="match status" value="1"/>
</dbReference>
<evidence type="ECO:0000256" key="6">
    <source>
        <dbReference type="ARBA" id="ARBA00042523"/>
    </source>
</evidence>
<comment type="similarity">
    <text evidence="3">Belongs to the RNase PH family.</text>
</comment>
<dbReference type="GO" id="GO:0016075">
    <property type="term" value="P:rRNA catabolic process"/>
    <property type="evidence" value="ECO:0007669"/>
    <property type="project" value="TreeGrafter"/>
</dbReference>
<evidence type="ECO:0000256" key="2">
    <source>
        <dbReference type="ARBA" id="ARBA00004604"/>
    </source>
</evidence>
<sequence>MASTSISKAEKSYIQAGFLSSPPLRADGRALHDFRSVALETGVAPLANGSARLSIGANAHDGGGGTEVLAATKLEVENVEEDGCDGGRIVCTVTCSPAAYPQLSSNALDDLQYDMTVILHQTLSHPSLHPNNLGILPKKKSWLLNLDIVVLADAGNIYDAIFMAARAALWDTKVPKTRSVEYKVRKGNSGGVVGGKTGSSGDMDVDEETTSGFDTRQIQQATDFELTDYWDEGEVLDGRERWPISITLNLPPPTHFLDATLPEESAVPLKALLVYSFPPSESPNVQAMRILGSGELTVVLLKDLVKEGEKYARELFIALNSKLKEEDIRRNQKARERFARR</sequence>
<dbReference type="GO" id="GO:0034475">
    <property type="term" value="P:U4 snRNA 3'-end processing"/>
    <property type="evidence" value="ECO:0007669"/>
    <property type="project" value="TreeGrafter"/>
</dbReference>
<feature type="domain" description="Exoribonuclease phosphorolytic" evidence="8">
    <location>
        <begin position="33"/>
        <end position="175"/>
    </location>
</feature>
<organism evidence="9 10">
    <name type="scientific">Crucibulum laeve</name>
    <dbReference type="NCBI Taxonomy" id="68775"/>
    <lineage>
        <taxon>Eukaryota</taxon>
        <taxon>Fungi</taxon>
        <taxon>Dikarya</taxon>
        <taxon>Basidiomycota</taxon>
        <taxon>Agaricomycotina</taxon>
        <taxon>Agaricomycetes</taxon>
        <taxon>Agaricomycetidae</taxon>
        <taxon>Agaricales</taxon>
        <taxon>Agaricineae</taxon>
        <taxon>Nidulariaceae</taxon>
        <taxon>Crucibulum</taxon>
    </lineage>
</organism>
<dbReference type="PANTHER" id="PTHR11097:SF8">
    <property type="entry name" value="EXOSOME COMPLEX COMPONENT RRP42"/>
    <property type="match status" value="1"/>
</dbReference>
<dbReference type="AlphaFoldDB" id="A0A5C3LSP9"/>
<evidence type="ECO:0000256" key="7">
    <source>
        <dbReference type="SAM" id="MobiDB-lite"/>
    </source>
</evidence>
<reference evidence="9 10" key="1">
    <citation type="journal article" date="2019" name="Nat. Ecol. Evol.">
        <title>Megaphylogeny resolves global patterns of mushroom evolution.</title>
        <authorList>
            <person name="Varga T."/>
            <person name="Krizsan K."/>
            <person name="Foldi C."/>
            <person name="Dima B."/>
            <person name="Sanchez-Garcia M."/>
            <person name="Sanchez-Ramirez S."/>
            <person name="Szollosi G.J."/>
            <person name="Szarkandi J.G."/>
            <person name="Papp V."/>
            <person name="Albert L."/>
            <person name="Andreopoulos W."/>
            <person name="Angelini C."/>
            <person name="Antonin V."/>
            <person name="Barry K.W."/>
            <person name="Bougher N.L."/>
            <person name="Buchanan P."/>
            <person name="Buyck B."/>
            <person name="Bense V."/>
            <person name="Catcheside P."/>
            <person name="Chovatia M."/>
            <person name="Cooper J."/>
            <person name="Damon W."/>
            <person name="Desjardin D."/>
            <person name="Finy P."/>
            <person name="Geml J."/>
            <person name="Haridas S."/>
            <person name="Hughes K."/>
            <person name="Justo A."/>
            <person name="Karasinski D."/>
            <person name="Kautmanova I."/>
            <person name="Kiss B."/>
            <person name="Kocsube S."/>
            <person name="Kotiranta H."/>
            <person name="LaButti K.M."/>
            <person name="Lechner B.E."/>
            <person name="Liimatainen K."/>
            <person name="Lipzen A."/>
            <person name="Lukacs Z."/>
            <person name="Mihaltcheva S."/>
            <person name="Morgado L.N."/>
            <person name="Niskanen T."/>
            <person name="Noordeloos M.E."/>
            <person name="Ohm R.A."/>
            <person name="Ortiz-Santana B."/>
            <person name="Ovrebo C."/>
            <person name="Racz N."/>
            <person name="Riley R."/>
            <person name="Savchenko A."/>
            <person name="Shiryaev A."/>
            <person name="Soop K."/>
            <person name="Spirin V."/>
            <person name="Szebenyi C."/>
            <person name="Tomsovsky M."/>
            <person name="Tulloss R.E."/>
            <person name="Uehling J."/>
            <person name="Grigoriev I.V."/>
            <person name="Vagvolgyi C."/>
            <person name="Papp T."/>
            <person name="Martin F.M."/>
            <person name="Miettinen O."/>
            <person name="Hibbett D.S."/>
            <person name="Nagy L.G."/>
        </authorList>
    </citation>
    <scope>NUCLEOTIDE SEQUENCE [LARGE SCALE GENOMIC DNA]</scope>
    <source>
        <strain evidence="9 10">CBS 166.37</strain>
    </source>
</reference>
<evidence type="ECO:0000256" key="3">
    <source>
        <dbReference type="ARBA" id="ARBA00006678"/>
    </source>
</evidence>
<dbReference type="Proteomes" id="UP000308652">
    <property type="component" value="Unassembled WGS sequence"/>
</dbReference>
<evidence type="ECO:0000256" key="1">
    <source>
        <dbReference type="ARBA" id="ARBA00004496"/>
    </source>
</evidence>
<gene>
    <name evidence="9" type="ORF">BDQ12DRAFT_687592</name>
</gene>
<dbReference type="GO" id="GO:0000467">
    <property type="term" value="P:exonucleolytic trimming to generate mature 3'-end of 5.8S rRNA from tricistronic rRNA transcript (SSU-rRNA, 5.8S rRNA, LSU-rRNA)"/>
    <property type="evidence" value="ECO:0007669"/>
    <property type="project" value="TreeGrafter"/>
</dbReference>
<evidence type="ECO:0000313" key="9">
    <source>
        <dbReference type="EMBL" id="TFK35812.1"/>
    </source>
</evidence>